<evidence type="ECO:0000313" key="2">
    <source>
        <dbReference type="Proteomes" id="UP000308600"/>
    </source>
</evidence>
<dbReference type="EMBL" id="ML208324">
    <property type="protein sequence ID" value="TFK69782.1"/>
    <property type="molecule type" value="Genomic_DNA"/>
</dbReference>
<sequence>MDNHNPLQGNEVVPDSSALKGRTIVCCFDGTGNKFGENSNVVRFFRALKKDSPEQLVYYQPGIGTYTKRQPLTSVFSTFLSRVDEAVALYLNDHVKEGYRFIMQNYKEGDKICVFGFSRGAHIARVVAGMLYKIGVLPPHNEQQVDFAFSVSQIPGEKGNVLSKEFRTTFSRPVKVEFVGVWDTVSSVGIIPRYHRNTSINYAVKYVRHALALDERRARFRPITWNQPTPDNEQDIDVDEPAMQDKTDRDEWVYEPLDRDYADVQEVWFTGRCSSSCSTPCSYRNLLGCHADIGGGSHTNKIKESLSYIPLRWMIKECFVTRTGIMFDNSYLITLGFDLDILATKLSHLDIDLEAFHLDSDAIAQLTAERKNRALWEDPSAPPPTYTNENPMRGLRPKRHAVGLPLKHTRDYIDGLAGIWDQLVLAKGWWALEYIPMLSAIQDEAGDWWFKRDQNFGRGRYIPFRSEDEAILVHESVRDRIEKTKGTPDAYMPAAFNWELVEKSGMLVYVA</sequence>
<accession>A0ACD3AW23</accession>
<evidence type="ECO:0000313" key="1">
    <source>
        <dbReference type="EMBL" id="TFK69782.1"/>
    </source>
</evidence>
<organism evidence="1 2">
    <name type="scientific">Pluteus cervinus</name>
    <dbReference type="NCBI Taxonomy" id="181527"/>
    <lineage>
        <taxon>Eukaryota</taxon>
        <taxon>Fungi</taxon>
        <taxon>Dikarya</taxon>
        <taxon>Basidiomycota</taxon>
        <taxon>Agaricomycotina</taxon>
        <taxon>Agaricomycetes</taxon>
        <taxon>Agaricomycetidae</taxon>
        <taxon>Agaricales</taxon>
        <taxon>Pluteineae</taxon>
        <taxon>Pluteaceae</taxon>
        <taxon>Pluteus</taxon>
    </lineage>
</organism>
<protein>
    <submittedName>
        <fullName evidence="1">Uncharacterized protein</fullName>
    </submittedName>
</protein>
<dbReference type="Proteomes" id="UP000308600">
    <property type="component" value="Unassembled WGS sequence"/>
</dbReference>
<reference evidence="1 2" key="1">
    <citation type="journal article" date="2019" name="Nat. Ecol. Evol.">
        <title>Megaphylogeny resolves global patterns of mushroom evolution.</title>
        <authorList>
            <person name="Varga T."/>
            <person name="Krizsan K."/>
            <person name="Foldi C."/>
            <person name="Dima B."/>
            <person name="Sanchez-Garcia M."/>
            <person name="Sanchez-Ramirez S."/>
            <person name="Szollosi G.J."/>
            <person name="Szarkandi J.G."/>
            <person name="Papp V."/>
            <person name="Albert L."/>
            <person name="Andreopoulos W."/>
            <person name="Angelini C."/>
            <person name="Antonin V."/>
            <person name="Barry K.W."/>
            <person name="Bougher N.L."/>
            <person name="Buchanan P."/>
            <person name="Buyck B."/>
            <person name="Bense V."/>
            <person name="Catcheside P."/>
            <person name="Chovatia M."/>
            <person name="Cooper J."/>
            <person name="Damon W."/>
            <person name="Desjardin D."/>
            <person name="Finy P."/>
            <person name="Geml J."/>
            <person name="Haridas S."/>
            <person name="Hughes K."/>
            <person name="Justo A."/>
            <person name="Karasinski D."/>
            <person name="Kautmanova I."/>
            <person name="Kiss B."/>
            <person name="Kocsube S."/>
            <person name="Kotiranta H."/>
            <person name="LaButti K.M."/>
            <person name="Lechner B.E."/>
            <person name="Liimatainen K."/>
            <person name="Lipzen A."/>
            <person name="Lukacs Z."/>
            <person name="Mihaltcheva S."/>
            <person name="Morgado L.N."/>
            <person name="Niskanen T."/>
            <person name="Noordeloos M.E."/>
            <person name="Ohm R.A."/>
            <person name="Ortiz-Santana B."/>
            <person name="Ovrebo C."/>
            <person name="Racz N."/>
            <person name="Riley R."/>
            <person name="Savchenko A."/>
            <person name="Shiryaev A."/>
            <person name="Soop K."/>
            <person name="Spirin V."/>
            <person name="Szebenyi C."/>
            <person name="Tomsovsky M."/>
            <person name="Tulloss R.E."/>
            <person name="Uehling J."/>
            <person name="Grigoriev I.V."/>
            <person name="Vagvolgyi C."/>
            <person name="Papp T."/>
            <person name="Martin F.M."/>
            <person name="Miettinen O."/>
            <person name="Hibbett D.S."/>
            <person name="Nagy L.G."/>
        </authorList>
    </citation>
    <scope>NUCLEOTIDE SEQUENCE [LARGE SCALE GENOMIC DNA]</scope>
    <source>
        <strain evidence="1 2">NL-1719</strain>
    </source>
</reference>
<keyword evidence="2" id="KW-1185">Reference proteome</keyword>
<proteinExistence type="predicted"/>
<name>A0ACD3AW23_9AGAR</name>
<gene>
    <name evidence="1" type="ORF">BDN72DRAFT_767566</name>
</gene>